<sequence>MIIRRRVARKSRPADCCSRLIKVGDPYLEVTQMPGDEDAYTERPVRFRECVACAHRYGRGPVVTPVPEGFVVIPVPYVHHAGPNDTVESLYARAAWNLDREHPIGGSNLIRSVSHTLHDIVKNLQIIAKSKDPDGRE</sequence>
<dbReference type="Proteomes" id="UP000318375">
    <property type="component" value="Segment"/>
</dbReference>
<proteinExistence type="predicted"/>
<evidence type="ECO:0000313" key="2">
    <source>
        <dbReference type="Proteomes" id="UP000318375"/>
    </source>
</evidence>
<gene>
    <name evidence="1" type="primary">55</name>
    <name evidence="1" type="ORF">SEA_PUPPER_55</name>
</gene>
<dbReference type="EMBL" id="MK977695">
    <property type="protein sequence ID" value="QDF18541.1"/>
    <property type="molecule type" value="Genomic_DNA"/>
</dbReference>
<keyword evidence="2" id="KW-1185">Reference proteome</keyword>
<protein>
    <submittedName>
        <fullName evidence="1">Uncharacterized protein</fullName>
    </submittedName>
</protein>
<reference evidence="1 2" key="1">
    <citation type="submission" date="2019-05" db="EMBL/GenBank/DDBJ databases">
        <authorList>
            <person name="Pope W.H."/>
            <person name="Garlena R.A."/>
            <person name="Russell D.A."/>
            <person name="Jacobs-Sera D."/>
            <person name="Hatfull G.F."/>
        </authorList>
    </citation>
    <scope>NUCLEOTIDE SEQUENCE [LARGE SCALE GENOMIC DNA]</scope>
</reference>
<dbReference type="GeneID" id="64766074"/>
<dbReference type="KEGG" id="vg:64766074"/>
<evidence type="ECO:0000313" key="1">
    <source>
        <dbReference type="EMBL" id="QDF18541.1"/>
    </source>
</evidence>
<dbReference type="RefSeq" id="YP_010058843.1">
    <property type="nucleotide sequence ID" value="NC_054723.1"/>
</dbReference>
<organism evidence="1 2">
    <name type="scientific">Gordonia phage Pupper</name>
    <dbReference type="NCBI Taxonomy" id="2571249"/>
    <lineage>
        <taxon>Viruses</taxon>
        <taxon>Duplodnaviria</taxon>
        <taxon>Heunggongvirae</taxon>
        <taxon>Uroviricota</taxon>
        <taxon>Caudoviricetes</taxon>
        <taxon>Puppervirus</taxon>
        <taxon>Puppervirus Pupper</taxon>
    </lineage>
</organism>
<name>A0A4Y6EMA3_9CAUD</name>
<accession>A0A4Y6EMA3</accession>